<dbReference type="Gene3D" id="1.10.340.70">
    <property type="match status" value="1"/>
</dbReference>
<dbReference type="InterPro" id="IPR043502">
    <property type="entry name" value="DNA/RNA_pol_sf"/>
</dbReference>
<feature type="domain" description="Reverse transcriptase" evidence="2">
    <location>
        <begin position="638"/>
        <end position="824"/>
    </location>
</feature>
<dbReference type="Pfam" id="PF24626">
    <property type="entry name" value="SH3_Tf2-1"/>
    <property type="match status" value="1"/>
</dbReference>
<evidence type="ECO:0000259" key="2">
    <source>
        <dbReference type="PROSITE" id="PS50878"/>
    </source>
</evidence>
<dbReference type="InterPro" id="IPR056924">
    <property type="entry name" value="SH3_Tf2-1"/>
</dbReference>
<feature type="region of interest" description="Disordered" evidence="1">
    <location>
        <begin position="442"/>
        <end position="467"/>
    </location>
</feature>
<gene>
    <name evidence="3" type="ORF">Tci_026201</name>
</gene>
<dbReference type="InterPro" id="IPR041588">
    <property type="entry name" value="Integrase_H2C2"/>
</dbReference>
<feature type="compositionally biased region" description="Basic and acidic residues" evidence="1">
    <location>
        <begin position="46"/>
        <end position="55"/>
    </location>
</feature>
<dbReference type="SUPFAM" id="SSF56672">
    <property type="entry name" value="DNA/RNA polymerases"/>
    <property type="match status" value="1"/>
</dbReference>
<reference evidence="3" key="1">
    <citation type="journal article" date="2019" name="Sci. Rep.">
        <title>Draft genome of Tanacetum cinerariifolium, the natural source of mosquito coil.</title>
        <authorList>
            <person name="Yamashiro T."/>
            <person name="Shiraishi A."/>
            <person name="Satake H."/>
            <person name="Nakayama K."/>
        </authorList>
    </citation>
    <scope>NUCLEOTIDE SEQUENCE</scope>
</reference>
<dbReference type="AlphaFoldDB" id="A0A6L2KX23"/>
<dbReference type="EMBL" id="BKCJ010003298">
    <property type="protein sequence ID" value="GEU54223.1"/>
    <property type="molecule type" value="Genomic_DNA"/>
</dbReference>
<dbReference type="Gene3D" id="3.30.70.270">
    <property type="match status" value="1"/>
</dbReference>
<keyword evidence="3" id="KW-0695">RNA-directed DNA polymerase</keyword>
<keyword evidence="3" id="KW-0548">Nucleotidyltransferase</keyword>
<feature type="compositionally biased region" description="Acidic residues" evidence="1">
    <location>
        <begin position="104"/>
        <end position="127"/>
    </location>
</feature>
<proteinExistence type="predicted"/>
<accession>A0A6L2KX23</accession>
<dbReference type="PROSITE" id="PS50878">
    <property type="entry name" value="RT_POL"/>
    <property type="match status" value="1"/>
</dbReference>
<name>A0A6L2KX23_TANCI</name>
<evidence type="ECO:0000256" key="1">
    <source>
        <dbReference type="SAM" id="MobiDB-lite"/>
    </source>
</evidence>
<dbReference type="PANTHER" id="PTHR24559:SF427">
    <property type="entry name" value="RNA-DIRECTED DNA POLYMERASE"/>
    <property type="match status" value="1"/>
</dbReference>
<dbReference type="CDD" id="cd01647">
    <property type="entry name" value="RT_LTR"/>
    <property type="match status" value="1"/>
</dbReference>
<organism evidence="3">
    <name type="scientific">Tanacetum cinerariifolium</name>
    <name type="common">Dalmatian daisy</name>
    <name type="synonym">Chrysanthemum cinerariifolium</name>
    <dbReference type="NCBI Taxonomy" id="118510"/>
    <lineage>
        <taxon>Eukaryota</taxon>
        <taxon>Viridiplantae</taxon>
        <taxon>Streptophyta</taxon>
        <taxon>Embryophyta</taxon>
        <taxon>Tracheophyta</taxon>
        <taxon>Spermatophyta</taxon>
        <taxon>Magnoliopsida</taxon>
        <taxon>eudicotyledons</taxon>
        <taxon>Gunneridae</taxon>
        <taxon>Pentapetalae</taxon>
        <taxon>asterids</taxon>
        <taxon>campanulids</taxon>
        <taxon>Asterales</taxon>
        <taxon>Asteraceae</taxon>
        <taxon>Asteroideae</taxon>
        <taxon>Anthemideae</taxon>
        <taxon>Anthemidinae</taxon>
        <taxon>Tanacetum</taxon>
    </lineage>
</organism>
<dbReference type="Pfam" id="PF17921">
    <property type="entry name" value="Integrase_H2C2"/>
    <property type="match status" value="1"/>
</dbReference>
<dbReference type="PANTHER" id="PTHR24559">
    <property type="entry name" value="TRANSPOSON TY3-I GAG-POL POLYPROTEIN"/>
    <property type="match status" value="1"/>
</dbReference>
<dbReference type="InterPro" id="IPR000477">
    <property type="entry name" value="RT_dom"/>
</dbReference>
<sequence length="1128" mass="129825">MNAGELPEMDPYKEVTQQGQVPLLSPAYVPDPMELDEHVPVYVLEPEHLEYHAPSDDDIQVEDQSHADDTSSTAESPGYITDSDLMGEDDDEDTKEDPSKGHEPEDDNEDLEEDPNEEPEPEDEDTKDEEHFEGSNETKPFEEDETTVTPPPLRHPTSPSYDQAPLGHRTAMIRIRDDIPKEDMPPRRRFVLTAPLPGCDVAKSYAAARAPKENVGYVKALHASEHMMMTSIEEVNLRTSYQAYVHRQERKYFYTQLHDAQTDRRDIILEIDVTLETYMSRIEWERQSFEDLAVTQMMRIHALEDRAQTDMVEDADSSCGGPRRPVQPARVCSYTDFIKCQPLNFKGTEGIVGLYQWLEKMELVFHISGYSIDNQVKFATCTLLGAAQTWWNGYTEKVNKYISGLPDNIHGNVISARPKTLDEAIELANDLMDKKLRTYTERQNDKKRKANDSSRNNQQQQPHKKQMVQNTGICFECREPKYFKKNYPKLKNNGCANENGGARGKAYVLGRGNSNPESNTVTGSFDVIIGMDLLREYHAVIICDEKIVRVPFRNDALIFQGKRNDQEAKDKSEGKRLEDVPIVRDFHEVFPEDLPGISPARHVEFQIDLVPGDTPVARAPYRLAPSEMKELAEQLQELSDKGFIRPSSLPWGALVLFVKKKDGSFRTCIDYRELNKLTVTNRYPLPRIDDLFDQLQGSSVYLKIDLRSGYHQLRVRKYIPKTAFRACYGHYEFQVMPFGLTNASAIFIDIVNQVYKPYLDKFVIVFIDDILIYSKNKEEHEEHLKLILELLKKEELYAKFSKYAFWIPKTIKSSSLSHDMGLNLPKKILEPQTEALKPENLSAEDVGGMLRNDLPKEKLEPRADGTLCLNNRSWVPCFGDLRTLIMHEFHKSKYSNHPGSDMMYQDLKQLYWWPNMKAYVATYVSKYLTCSKVKAEHQKPSSLLVQPEIPEWKWKKITMDFITKLPRRQMAMIPFGIQAAHDQQKSYADLKRKPMDFQVGDRVMLKVSPWKGVVRFGKWGKLNPRYIKPLKVLSNVGDVAYRLELPKQLSRVHNTLHVSNLKKCLSDESLMIPLEELRVDDKLYFVEELIEFMDCEIKQLKRSRIPIIKVPDSVALSSRSPFTLLASN</sequence>
<dbReference type="GO" id="GO:0003964">
    <property type="term" value="F:RNA-directed DNA polymerase activity"/>
    <property type="evidence" value="ECO:0007669"/>
    <property type="project" value="UniProtKB-KW"/>
</dbReference>
<dbReference type="InterPro" id="IPR053134">
    <property type="entry name" value="RNA-dir_DNA_polymerase"/>
</dbReference>
<keyword evidence="3" id="KW-0808">Transferase</keyword>
<dbReference type="InterPro" id="IPR043128">
    <property type="entry name" value="Rev_trsase/Diguanyl_cyclase"/>
</dbReference>
<comment type="caution">
    <text evidence="3">The sequence shown here is derived from an EMBL/GenBank/DDBJ whole genome shotgun (WGS) entry which is preliminary data.</text>
</comment>
<dbReference type="Gene3D" id="3.10.10.10">
    <property type="entry name" value="HIV Type 1 Reverse Transcriptase, subunit A, domain 1"/>
    <property type="match status" value="1"/>
</dbReference>
<feature type="region of interest" description="Disordered" evidence="1">
    <location>
        <begin position="46"/>
        <end position="167"/>
    </location>
</feature>
<feature type="compositionally biased region" description="Basic and acidic residues" evidence="1">
    <location>
        <begin position="128"/>
        <end position="141"/>
    </location>
</feature>
<dbReference type="Pfam" id="PF00078">
    <property type="entry name" value="RVT_1"/>
    <property type="match status" value="1"/>
</dbReference>
<feature type="compositionally biased region" description="Acidic residues" evidence="1">
    <location>
        <begin position="85"/>
        <end position="95"/>
    </location>
</feature>
<evidence type="ECO:0000313" key="3">
    <source>
        <dbReference type="EMBL" id="GEU54223.1"/>
    </source>
</evidence>
<protein>
    <submittedName>
        <fullName evidence="3">Putative reverse transcriptase domain-containing protein</fullName>
    </submittedName>
</protein>